<protein>
    <submittedName>
        <fullName evidence="1">Uncharacterized protein</fullName>
    </submittedName>
</protein>
<name>A0A2A4HZ72_9SPHN</name>
<sequence length="99" mass="10905">MPVGKLWELAAIPDMPSEPTLRQFMRARPDFPVIEHGGKGTPYLIDLDAAAAFVRAHWRDSRSQLSGRAKAKRSVVATACAPQQGELPFLSTMENVDVE</sequence>
<reference evidence="1 2" key="1">
    <citation type="submission" date="2017-09" db="EMBL/GenBank/DDBJ databases">
        <title>Sphingomonas ginsenosidimutans KACC 14949, whole genome shotgun sequence.</title>
        <authorList>
            <person name="Feng G."/>
            <person name="Zhu H."/>
        </authorList>
    </citation>
    <scope>NUCLEOTIDE SEQUENCE [LARGE SCALE GENOMIC DNA]</scope>
    <source>
        <strain evidence="1 2">KACC 14949</strain>
    </source>
</reference>
<dbReference type="InterPro" id="IPR036388">
    <property type="entry name" value="WH-like_DNA-bd_sf"/>
</dbReference>
<evidence type="ECO:0000313" key="1">
    <source>
        <dbReference type="EMBL" id="PCG09670.1"/>
    </source>
</evidence>
<comment type="caution">
    <text evidence="1">The sequence shown here is derived from an EMBL/GenBank/DDBJ whole genome shotgun (WGS) entry which is preliminary data.</text>
</comment>
<dbReference type="AlphaFoldDB" id="A0A2A4HZ72"/>
<dbReference type="EMBL" id="NWVD01000002">
    <property type="protein sequence ID" value="PCG09670.1"/>
    <property type="molecule type" value="Genomic_DNA"/>
</dbReference>
<gene>
    <name evidence="1" type="ORF">COA17_07370</name>
</gene>
<evidence type="ECO:0000313" key="2">
    <source>
        <dbReference type="Proteomes" id="UP000218784"/>
    </source>
</evidence>
<dbReference type="Gene3D" id="1.10.10.10">
    <property type="entry name" value="Winged helix-like DNA-binding domain superfamily/Winged helix DNA-binding domain"/>
    <property type="match status" value="1"/>
</dbReference>
<dbReference type="Proteomes" id="UP000218784">
    <property type="component" value="Unassembled WGS sequence"/>
</dbReference>
<accession>A0A2A4HZ72</accession>
<proteinExistence type="predicted"/>
<dbReference type="RefSeq" id="WP_096611305.1">
    <property type="nucleotide sequence ID" value="NZ_NWVD01000002.1"/>
</dbReference>
<keyword evidence="2" id="KW-1185">Reference proteome</keyword>
<organism evidence="1 2">
    <name type="scientific">Sphingomonas ginsenosidimutans</name>
    <dbReference type="NCBI Taxonomy" id="862134"/>
    <lineage>
        <taxon>Bacteria</taxon>
        <taxon>Pseudomonadati</taxon>
        <taxon>Pseudomonadota</taxon>
        <taxon>Alphaproteobacteria</taxon>
        <taxon>Sphingomonadales</taxon>
        <taxon>Sphingomonadaceae</taxon>
        <taxon>Sphingomonas</taxon>
    </lineage>
</organism>